<evidence type="ECO:0000313" key="1">
    <source>
        <dbReference type="EMBL" id="MEE6186507.1"/>
    </source>
</evidence>
<dbReference type="EMBL" id="JAZGLY010000002">
    <property type="protein sequence ID" value="MEE6186507.1"/>
    <property type="molecule type" value="Genomic_DNA"/>
</dbReference>
<accession>A0ABU7RES4</accession>
<dbReference type="RefSeq" id="WP_330973916.1">
    <property type="nucleotide sequence ID" value="NZ_JAZGLY010000002.1"/>
</dbReference>
<dbReference type="Proteomes" id="UP001357452">
    <property type="component" value="Unassembled WGS sequence"/>
</dbReference>
<evidence type="ECO:0000313" key="2">
    <source>
        <dbReference type="Proteomes" id="UP001357452"/>
    </source>
</evidence>
<sequence>MEMRKDYPHINWTDGMKLNKDLFIAQDNAHTATMHNLISSTLSPVRYGLLPDEDNFNVEIAVDNQNTARVSIISCKAITKGGVYISIAPSPSSEQGESVLSFSLTLPSTTSDTWWVALTVQPYERIPYGTIDPTENPPRHPYVKPVYNVQLVSDHEFHQYAYNPYALIIGKLIPTGSGLRNDEEYIPPCISTNALQDLIQLHAELDVFLSNLEQACSQIVQKIYRKSQQNELSELAQFCCDRLSLYLGKAITDFRWFYLYESPVKMISDIVGLARVLKNTIDLRIGSGKEELMNYLSEWSELKQGELEALLTQMASMKYNHNDINQNIINIIQFAKVIGRLFTTLSNLEFIGKKKEAGIFVKEGYISEPESNTAPKPRRRFFG</sequence>
<gene>
    <name evidence="1" type="ORF">V2H41_04395</name>
</gene>
<reference evidence="1 2" key="1">
    <citation type="submission" date="2024-01" db="EMBL/GenBank/DDBJ databases">
        <title>Niabella digestum sp. nov., isolated from waste digestion system.</title>
        <authorList>
            <person name="Zhang L."/>
        </authorList>
    </citation>
    <scope>NUCLEOTIDE SEQUENCE [LARGE SCALE GENOMIC DNA]</scope>
    <source>
        <strain evidence="1 2">A18</strain>
    </source>
</reference>
<comment type="caution">
    <text evidence="1">The sequence shown here is derived from an EMBL/GenBank/DDBJ whole genome shotgun (WGS) entry which is preliminary data.</text>
</comment>
<name>A0ABU7RES4_9BACT</name>
<organism evidence="1 2">
    <name type="scientific">Niabella digestorum</name>
    <dbReference type="NCBI Taxonomy" id="3117701"/>
    <lineage>
        <taxon>Bacteria</taxon>
        <taxon>Pseudomonadati</taxon>
        <taxon>Bacteroidota</taxon>
        <taxon>Chitinophagia</taxon>
        <taxon>Chitinophagales</taxon>
        <taxon>Chitinophagaceae</taxon>
        <taxon>Niabella</taxon>
    </lineage>
</organism>
<protein>
    <submittedName>
        <fullName evidence="1">Uncharacterized protein</fullName>
    </submittedName>
</protein>
<proteinExistence type="predicted"/>
<keyword evidence="2" id="KW-1185">Reference proteome</keyword>